<keyword evidence="3 9" id="KW-1003">Cell membrane</keyword>
<dbReference type="PIRSF" id="PIRSF016636">
    <property type="entry name" value="AlgI_DltB"/>
    <property type="match status" value="1"/>
</dbReference>
<feature type="transmembrane region" description="Helical" evidence="10">
    <location>
        <begin position="125"/>
        <end position="147"/>
    </location>
</feature>
<evidence type="ECO:0000256" key="2">
    <source>
        <dbReference type="ARBA" id="ARBA00010323"/>
    </source>
</evidence>
<keyword evidence="5 10" id="KW-0812">Transmembrane</keyword>
<keyword evidence="12" id="KW-1185">Reference proteome</keyword>
<dbReference type="GO" id="GO:0005886">
    <property type="term" value="C:plasma membrane"/>
    <property type="evidence" value="ECO:0007669"/>
    <property type="project" value="UniProtKB-SubCell"/>
</dbReference>
<feature type="transmembrane region" description="Helical" evidence="10">
    <location>
        <begin position="456"/>
        <end position="473"/>
    </location>
</feature>
<protein>
    <submittedName>
        <fullName evidence="11">MBOAT family protein</fullName>
    </submittedName>
</protein>
<dbReference type="EMBL" id="VORT01000001">
    <property type="protein sequence ID" value="TXD74781.1"/>
    <property type="molecule type" value="Genomic_DNA"/>
</dbReference>
<feature type="transmembrane region" description="Helical" evidence="10">
    <location>
        <begin position="86"/>
        <end position="105"/>
    </location>
</feature>
<evidence type="ECO:0000256" key="7">
    <source>
        <dbReference type="ARBA" id="ARBA00023136"/>
    </source>
</evidence>
<dbReference type="InterPro" id="IPR028362">
    <property type="entry name" value="AlgI"/>
</dbReference>
<dbReference type="OrthoDB" id="9805788at2"/>
<dbReference type="PANTHER" id="PTHR13285">
    <property type="entry name" value="ACYLTRANSFERASE"/>
    <property type="match status" value="1"/>
</dbReference>
<dbReference type="RefSeq" id="WP_111842993.1">
    <property type="nucleotide sequence ID" value="NZ_UEGI01000001.1"/>
</dbReference>
<evidence type="ECO:0000256" key="3">
    <source>
        <dbReference type="ARBA" id="ARBA00022475"/>
    </source>
</evidence>
<sequence length="485" mass="55901">MIFSTPLFLVFFIVVFAIYWFVLGAIKNDDTRLKARIIFLLLASYYFYMSWNPMFILLILFSTLVDFIAGKEIYKATSKHKKKFFLILSLVINLGFLAYFKYVNFFLDTVNQVSGLVSDGGGTNFFVNVILPVGISFYTFQSMCYTIDIYNDKMKPSKDFFEFSLYVTFFPQLVAGPIVRAIDFIPQLKANNYFKNINFQLAANYFLLGLVKKVVIADNIAQISDVIFANPEQHGTLATWVGVVSYSIQIYCDFSGYSDMAIGVAALLGFKLMENFNMPYNATDITMFWRKWHISLSTWLRDYLFIPLGGSRCSKPMYYRNLMITMLLGGLWHGASWNFVIWGGLHGGALIVHKLYKTKVSSKFNFTGITASIYTIFAWLMTMIFVMVTWVFFRAQTLADSLYMIKKMFVFENSENYVVPLFFVLLLALTVVGHFFGTKYFDKVEQKQDHIFSRPVVQGLLFGLAIFMVLLFGSDDNQAFIYFQF</sequence>
<feature type="transmembrane region" description="Helical" evidence="10">
    <location>
        <begin position="339"/>
        <end position="356"/>
    </location>
</feature>
<evidence type="ECO:0000256" key="4">
    <source>
        <dbReference type="ARBA" id="ARBA00022679"/>
    </source>
</evidence>
<name>A0A5C6Z5K3_9FLAO</name>
<evidence type="ECO:0000256" key="10">
    <source>
        <dbReference type="SAM" id="Phobius"/>
    </source>
</evidence>
<dbReference type="InterPro" id="IPR051085">
    <property type="entry name" value="MB_O-acyltransferase"/>
</dbReference>
<comment type="similarity">
    <text evidence="2 9">Belongs to the membrane-bound acyltransferase family.</text>
</comment>
<evidence type="ECO:0000256" key="9">
    <source>
        <dbReference type="PIRNR" id="PIRNR016636"/>
    </source>
</evidence>
<keyword evidence="6 10" id="KW-1133">Transmembrane helix</keyword>
<reference evidence="11 12" key="1">
    <citation type="submission" date="2019-08" db="EMBL/GenBank/DDBJ databases">
        <title>Genome of Aequorivita antarctica SW49 (type strain).</title>
        <authorList>
            <person name="Bowman J.P."/>
        </authorList>
    </citation>
    <scope>NUCLEOTIDE SEQUENCE [LARGE SCALE GENOMIC DNA]</scope>
    <source>
        <strain evidence="11 12">SW49</strain>
    </source>
</reference>
<dbReference type="Proteomes" id="UP000321497">
    <property type="component" value="Unassembled WGS sequence"/>
</dbReference>
<comment type="subcellular location">
    <subcellularLocation>
        <location evidence="1">Cell membrane</location>
        <topology evidence="1">Multi-pass membrane protein</topology>
    </subcellularLocation>
</comment>
<evidence type="ECO:0000256" key="6">
    <source>
        <dbReference type="ARBA" id="ARBA00022989"/>
    </source>
</evidence>
<dbReference type="Pfam" id="PF03062">
    <property type="entry name" value="MBOAT"/>
    <property type="match status" value="1"/>
</dbReference>
<keyword evidence="8 9" id="KW-0012">Acyltransferase</keyword>
<evidence type="ECO:0000256" key="8">
    <source>
        <dbReference type="ARBA" id="ARBA00023315"/>
    </source>
</evidence>
<dbReference type="AlphaFoldDB" id="A0A5C6Z5K3"/>
<dbReference type="PIRSF" id="PIRSF500217">
    <property type="entry name" value="AlgI"/>
    <property type="match status" value="1"/>
</dbReference>
<evidence type="ECO:0000313" key="12">
    <source>
        <dbReference type="Proteomes" id="UP000321497"/>
    </source>
</evidence>
<dbReference type="PANTHER" id="PTHR13285:SF23">
    <property type="entry name" value="TEICHOIC ACID D-ALANYLTRANSFERASE"/>
    <property type="match status" value="1"/>
</dbReference>
<accession>A0A5C6Z5K3</accession>
<proteinExistence type="inferred from homology"/>
<organism evidence="11 12">
    <name type="scientific">Aequorivita antarctica</name>
    <dbReference type="NCBI Taxonomy" id="153266"/>
    <lineage>
        <taxon>Bacteria</taxon>
        <taxon>Pseudomonadati</taxon>
        <taxon>Bacteroidota</taxon>
        <taxon>Flavobacteriia</taxon>
        <taxon>Flavobacteriales</taxon>
        <taxon>Flavobacteriaceae</taxon>
        <taxon>Aequorivita</taxon>
    </lineage>
</organism>
<dbReference type="InterPro" id="IPR024194">
    <property type="entry name" value="Ac/AlaTfrase_AlgI/DltB"/>
</dbReference>
<gene>
    <name evidence="11" type="ORF">ESU54_00895</name>
</gene>
<evidence type="ECO:0000256" key="5">
    <source>
        <dbReference type="ARBA" id="ARBA00022692"/>
    </source>
</evidence>
<evidence type="ECO:0000256" key="1">
    <source>
        <dbReference type="ARBA" id="ARBA00004651"/>
    </source>
</evidence>
<dbReference type="GO" id="GO:0016746">
    <property type="term" value="F:acyltransferase activity"/>
    <property type="evidence" value="ECO:0007669"/>
    <property type="project" value="UniProtKB-KW"/>
</dbReference>
<evidence type="ECO:0000313" key="11">
    <source>
        <dbReference type="EMBL" id="TXD74781.1"/>
    </source>
</evidence>
<comment type="caution">
    <text evidence="11">The sequence shown here is derived from an EMBL/GenBank/DDBJ whole genome shotgun (WGS) entry which is preliminary data.</text>
</comment>
<dbReference type="InterPro" id="IPR004299">
    <property type="entry name" value="MBOAT_fam"/>
</dbReference>
<keyword evidence="7 9" id="KW-0472">Membrane</keyword>
<feature type="transmembrane region" description="Helical" evidence="10">
    <location>
        <begin position="368"/>
        <end position="393"/>
    </location>
</feature>
<feature type="transmembrane region" description="Helical" evidence="10">
    <location>
        <begin position="6"/>
        <end position="26"/>
    </location>
</feature>
<dbReference type="GO" id="GO:0042121">
    <property type="term" value="P:alginic acid biosynthetic process"/>
    <property type="evidence" value="ECO:0007669"/>
    <property type="project" value="InterPro"/>
</dbReference>
<keyword evidence="4 9" id="KW-0808">Transferase</keyword>
<feature type="transmembrane region" description="Helical" evidence="10">
    <location>
        <begin position="417"/>
        <end position="436"/>
    </location>
</feature>